<comment type="caution">
    <text evidence="9">The sequence shown here is derived from an EMBL/GenBank/DDBJ whole genome shotgun (WGS) entry which is preliminary data.</text>
</comment>
<feature type="domain" description="Tyr recombinase" evidence="7">
    <location>
        <begin position="167"/>
        <end position="352"/>
    </location>
</feature>
<evidence type="ECO:0000256" key="1">
    <source>
        <dbReference type="ARBA" id="ARBA00008857"/>
    </source>
</evidence>
<dbReference type="PANTHER" id="PTHR30349">
    <property type="entry name" value="PHAGE INTEGRASE-RELATED"/>
    <property type="match status" value="1"/>
</dbReference>
<proteinExistence type="inferred from homology"/>
<dbReference type="PROSITE" id="PS51900">
    <property type="entry name" value="CB"/>
    <property type="match status" value="1"/>
</dbReference>
<evidence type="ECO:0000259" key="7">
    <source>
        <dbReference type="PROSITE" id="PS51898"/>
    </source>
</evidence>
<dbReference type="Proteomes" id="UP001185028">
    <property type="component" value="Unassembled WGS sequence"/>
</dbReference>
<evidence type="ECO:0000256" key="5">
    <source>
        <dbReference type="PROSITE-ProRule" id="PRU01248"/>
    </source>
</evidence>
<evidence type="ECO:0000256" key="6">
    <source>
        <dbReference type="SAM" id="MobiDB-lite"/>
    </source>
</evidence>
<dbReference type="InterPro" id="IPR013762">
    <property type="entry name" value="Integrase-like_cat_sf"/>
</dbReference>
<feature type="region of interest" description="Disordered" evidence="6">
    <location>
        <begin position="1"/>
        <end position="50"/>
    </location>
</feature>
<protein>
    <submittedName>
        <fullName evidence="9">Site-specific recombinase XerD</fullName>
    </submittedName>
</protein>
<keyword evidence="2" id="KW-0229">DNA integration</keyword>
<dbReference type="EMBL" id="JAVDQH010000001">
    <property type="protein sequence ID" value="MDR6242158.1"/>
    <property type="molecule type" value="Genomic_DNA"/>
</dbReference>
<dbReference type="InterPro" id="IPR002104">
    <property type="entry name" value="Integrase_catalytic"/>
</dbReference>
<evidence type="ECO:0000259" key="8">
    <source>
        <dbReference type="PROSITE" id="PS51900"/>
    </source>
</evidence>
<dbReference type="Pfam" id="PF13495">
    <property type="entry name" value="Phage_int_SAM_4"/>
    <property type="match status" value="1"/>
</dbReference>
<organism evidence="9 10">
    <name type="scientific">Paenibacillus hunanensis</name>
    <dbReference type="NCBI Taxonomy" id="539262"/>
    <lineage>
        <taxon>Bacteria</taxon>
        <taxon>Bacillati</taxon>
        <taxon>Bacillota</taxon>
        <taxon>Bacilli</taxon>
        <taxon>Bacillales</taxon>
        <taxon>Paenibacillaceae</taxon>
        <taxon>Paenibacillus</taxon>
    </lineage>
</organism>
<dbReference type="InterPro" id="IPR050090">
    <property type="entry name" value="Tyrosine_recombinase_XerCD"/>
</dbReference>
<feature type="domain" description="Core-binding (CB)" evidence="8">
    <location>
        <begin position="61"/>
        <end position="145"/>
    </location>
</feature>
<dbReference type="InterPro" id="IPR011010">
    <property type="entry name" value="DNA_brk_join_enz"/>
</dbReference>
<dbReference type="Pfam" id="PF00589">
    <property type="entry name" value="Phage_integrase"/>
    <property type="match status" value="1"/>
</dbReference>
<evidence type="ECO:0000256" key="4">
    <source>
        <dbReference type="ARBA" id="ARBA00023172"/>
    </source>
</evidence>
<accession>A0ABU1ISF5</accession>
<evidence type="ECO:0000256" key="2">
    <source>
        <dbReference type="ARBA" id="ARBA00022908"/>
    </source>
</evidence>
<evidence type="ECO:0000313" key="10">
    <source>
        <dbReference type="Proteomes" id="UP001185028"/>
    </source>
</evidence>
<reference evidence="9 10" key="1">
    <citation type="submission" date="2023-07" db="EMBL/GenBank/DDBJ databases">
        <title>Genomic Encyclopedia of Type Strains, Phase IV (KMG-IV): sequencing the most valuable type-strain genomes for metagenomic binning, comparative biology and taxonomic classification.</title>
        <authorList>
            <person name="Goeker M."/>
        </authorList>
    </citation>
    <scope>NUCLEOTIDE SEQUENCE [LARGE SCALE GENOMIC DNA]</scope>
    <source>
        <strain evidence="9 10">DSM 22170</strain>
    </source>
</reference>
<dbReference type="InterPro" id="IPR004107">
    <property type="entry name" value="Integrase_SAM-like_N"/>
</dbReference>
<keyword evidence="10" id="KW-1185">Reference proteome</keyword>
<keyword evidence="4" id="KW-0233">DNA recombination</keyword>
<dbReference type="Gene3D" id="1.10.150.130">
    <property type="match status" value="1"/>
</dbReference>
<dbReference type="Gene3D" id="1.10.443.10">
    <property type="entry name" value="Intergrase catalytic core"/>
    <property type="match status" value="1"/>
</dbReference>
<dbReference type="InterPro" id="IPR010998">
    <property type="entry name" value="Integrase_recombinase_N"/>
</dbReference>
<dbReference type="SUPFAM" id="SSF56349">
    <property type="entry name" value="DNA breaking-rejoining enzymes"/>
    <property type="match status" value="1"/>
</dbReference>
<dbReference type="PROSITE" id="PS51898">
    <property type="entry name" value="TYR_RECOMBINASE"/>
    <property type="match status" value="1"/>
</dbReference>
<name>A0ABU1ISF5_9BACL</name>
<evidence type="ECO:0000313" key="9">
    <source>
        <dbReference type="EMBL" id="MDR6242158.1"/>
    </source>
</evidence>
<dbReference type="InterPro" id="IPR044068">
    <property type="entry name" value="CB"/>
</dbReference>
<comment type="similarity">
    <text evidence="1">Belongs to the 'phage' integrase family.</text>
</comment>
<feature type="compositionally biased region" description="Basic and acidic residues" evidence="6">
    <location>
        <begin position="28"/>
        <end position="39"/>
    </location>
</feature>
<keyword evidence="3 5" id="KW-0238">DNA-binding</keyword>
<evidence type="ECO:0000256" key="3">
    <source>
        <dbReference type="ARBA" id="ARBA00023125"/>
    </source>
</evidence>
<dbReference type="PANTHER" id="PTHR30349:SF41">
    <property type="entry name" value="INTEGRASE_RECOMBINASE PROTEIN MJ0367-RELATED"/>
    <property type="match status" value="1"/>
</dbReference>
<sequence length="369" mass="42689">MNRRNTTRSSYNRSIEEDNIPASRSSIRRTDEQADDHRYSNTKYPVNSDPLADLEDEDILLMYHEELEAFEDWMKDAGYTAYTRRSYLHDIHEFLCSHSVQGKSLDELKKRHVLSYLSSARSRGVSDSTRNRKHAAVSCFFKALMEMELAEHNPAAGIKKAKTEQNKEPLYLDESTLSSFFKSIDGKYRTRNLTIFLLMAYMGLRVGEVHLLNIQDYNQERRTLQVFGKGRKWRTLPVPEAVANMLNQSIEARLTPWRDGEQALFISQKGTRLSIRNIQQIAADTFDRFQQGVEPSRRLPYSSHKLRHSFATMLLRQGTDLRTVQELLGHSSIQTTIIYTHVRDREKEEAISKLQVHLPDSAGEEDDDA</sequence>
<gene>
    <name evidence="9" type="ORF">JOC58_000042</name>
</gene>